<proteinExistence type="predicted"/>
<gene>
    <name evidence="1" type="ORF">QE152_g932</name>
</gene>
<dbReference type="Proteomes" id="UP001458880">
    <property type="component" value="Unassembled WGS sequence"/>
</dbReference>
<evidence type="ECO:0000313" key="2">
    <source>
        <dbReference type="Proteomes" id="UP001458880"/>
    </source>
</evidence>
<organism evidence="1 2">
    <name type="scientific">Popillia japonica</name>
    <name type="common">Japanese beetle</name>
    <dbReference type="NCBI Taxonomy" id="7064"/>
    <lineage>
        <taxon>Eukaryota</taxon>
        <taxon>Metazoa</taxon>
        <taxon>Ecdysozoa</taxon>
        <taxon>Arthropoda</taxon>
        <taxon>Hexapoda</taxon>
        <taxon>Insecta</taxon>
        <taxon>Pterygota</taxon>
        <taxon>Neoptera</taxon>
        <taxon>Endopterygota</taxon>
        <taxon>Coleoptera</taxon>
        <taxon>Polyphaga</taxon>
        <taxon>Scarabaeiformia</taxon>
        <taxon>Scarabaeidae</taxon>
        <taxon>Rutelinae</taxon>
        <taxon>Popillia</taxon>
    </lineage>
</organism>
<dbReference type="AlphaFoldDB" id="A0AAW1NAP3"/>
<name>A0AAW1NAP3_POPJA</name>
<comment type="caution">
    <text evidence="1">The sequence shown here is derived from an EMBL/GenBank/DDBJ whole genome shotgun (WGS) entry which is preliminary data.</text>
</comment>
<sequence>METNHTNRSAFEIGAAIFALDVVSLDAATLQQQHLRRVIRAGNEQVADGIFPIRLQRSDRFSVHVFPPRQLFNSAGTETTNYRRVPIIRRELVKNEKRYFVVDYLRRFSFYDEVNFLLILYRVAAIRFC</sequence>
<evidence type="ECO:0000313" key="1">
    <source>
        <dbReference type="EMBL" id="KAK9754911.1"/>
    </source>
</evidence>
<accession>A0AAW1NAP3</accession>
<protein>
    <submittedName>
        <fullName evidence="1">Uncharacterized protein</fullName>
    </submittedName>
</protein>
<reference evidence="1 2" key="1">
    <citation type="journal article" date="2024" name="BMC Genomics">
        <title>De novo assembly and annotation of Popillia japonica's genome with initial clues to its potential as an invasive pest.</title>
        <authorList>
            <person name="Cucini C."/>
            <person name="Boschi S."/>
            <person name="Funari R."/>
            <person name="Cardaioli E."/>
            <person name="Iannotti N."/>
            <person name="Marturano G."/>
            <person name="Paoli F."/>
            <person name="Bruttini M."/>
            <person name="Carapelli A."/>
            <person name="Frati F."/>
            <person name="Nardi F."/>
        </authorList>
    </citation>
    <scope>NUCLEOTIDE SEQUENCE [LARGE SCALE GENOMIC DNA]</scope>
    <source>
        <strain evidence="1">DMR45628</strain>
    </source>
</reference>
<dbReference type="EMBL" id="JASPKY010000004">
    <property type="protein sequence ID" value="KAK9754911.1"/>
    <property type="molecule type" value="Genomic_DNA"/>
</dbReference>
<keyword evidence="2" id="KW-1185">Reference proteome</keyword>